<dbReference type="EMBL" id="JADIMU010000017">
    <property type="protein sequence ID" value="MBO8442646.1"/>
    <property type="molecule type" value="Genomic_DNA"/>
</dbReference>
<dbReference type="Gene3D" id="1.10.8.290">
    <property type="entry name" value="uncharacterized protein sp1917 domain"/>
    <property type="match status" value="1"/>
</dbReference>
<dbReference type="AlphaFoldDB" id="A0A9D9E9V4"/>
<reference evidence="1" key="1">
    <citation type="submission" date="2020-10" db="EMBL/GenBank/DDBJ databases">
        <authorList>
            <person name="Gilroy R."/>
        </authorList>
    </citation>
    <scope>NUCLEOTIDE SEQUENCE</scope>
    <source>
        <strain evidence="1">11167</strain>
    </source>
</reference>
<organism evidence="1 2">
    <name type="scientific">Candidatus Aphodenecus pullistercoris</name>
    <dbReference type="NCBI Taxonomy" id="2840669"/>
    <lineage>
        <taxon>Bacteria</taxon>
        <taxon>Pseudomonadati</taxon>
        <taxon>Spirochaetota</taxon>
        <taxon>Spirochaetia</taxon>
        <taxon>Spirochaetales</taxon>
        <taxon>Candidatus Aphodenecus</taxon>
    </lineage>
</organism>
<protein>
    <submittedName>
        <fullName evidence="1">DUF2200 family protein</fullName>
    </submittedName>
</protein>
<evidence type="ECO:0000313" key="1">
    <source>
        <dbReference type="EMBL" id="MBO8442646.1"/>
    </source>
</evidence>
<comment type="caution">
    <text evidence="1">The sequence shown here is derived from an EMBL/GenBank/DDBJ whole genome shotgun (WGS) entry which is preliminary data.</text>
</comment>
<dbReference type="Pfam" id="PF09966">
    <property type="entry name" value="DUF2200"/>
    <property type="match status" value="1"/>
</dbReference>
<sequence length="113" mass="12525">MDVLAMPFGKIYDLLVQKVVRKCGDGADVDRATLWLTGYAKEALDEAKASPVSYGDFFRQAPEPNPLRLEIVGKVCGVSVADIEDGLWRDVRTLDLIVDRLAKGRRLDAILPH</sequence>
<dbReference type="Proteomes" id="UP000823633">
    <property type="component" value="Unassembled WGS sequence"/>
</dbReference>
<dbReference type="InterPro" id="IPR014580">
    <property type="entry name" value="UCP033199"/>
</dbReference>
<evidence type="ECO:0000313" key="2">
    <source>
        <dbReference type="Proteomes" id="UP000823633"/>
    </source>
</evidence>
<name>A0A9D9E9V4_9SPIR</name>
<dbReference type="InterPro" id="IPR023204">
    <property type="entry name" value="SP1917_dom_sf"/>
</dbReference>
<accession>A0A9D9E9V4</accession>
<reference evidence="1" key="2">
    <citation type="journal article" date="2021" name="PeerJ">
        <title>Extensive microbial diversity within the chicken gut microbiome revealed by metagenomics and culture.</title>
        <authorList>
            <person name="Gilroy R."/>
            <person name="Ravi A."/>
            <person name="Getino M."/>
            <person name="Pursley I."/>
            <person name="Horton D.L."/>
            <person name="Alikhan N.F."/>
            <person name="Baker D."/>
            <person name="Gharbi K."/>
            <person name="Hall N."/>
            <person name="Watson M."/>
            <person name="Adriaenssens E.M."/>
            <person name="Foster-Nyarko E."/>
            <person name="Jarju S."/>
            <person name="Secka A."/>
            <person name="Antonio M."/>
            <person name="Oren A."/>
            <person name="Chaudhuri R.R."/>
            <person name="La Ragione R."/>
            <person name="Hildebrand F."/>
            <person name="Pallen M.J."/>
        </authorList>
    </citation>
    <scope>NUCLEOTIDE SEQUENCE</scope>
    <source>
        <strain evidence="1">11167</strain>
    </source>
</reference>
<gene>
    <name evidence="1" type="ORF">IAC42_02645</name>
</gene>
<proteinExistence type="predicted"/>